<dbReference type="GO" id="GO:0046872">
    <property type="term" value="F:metal ion binding"/>
    <property type="evidence" value="ECO:0007669"/>
    <property type="project" value="UniProtKB-KW"/>
</dbReference>
<dbReference type="Gene3D" id="3.60.21.10">
    <property type="match status" value="1"/>
</dbReference>
<evidence type="ECO:0000259" key="3">
    <source>
        <dbReference type="Pfam" id="PF12850"/>
    </source>
</evidence>
<evidence type="ECO:0000256" key="2">
    <source>
        <dbReference type="RuleBase" id="RU362039"/>
    </source>
</evidence>
<comment type="cofactor">
    <cofactor evidence="2">
        <name>a divalent metal cation</name>
        <dbReference type="ChEBI" id="CHEBI:60240"/>
    </cofactor>
</comment>
<dbReference type="EC" id="3.1.4.-" evidence="2"/>
<dbReference type="Pfam" id="PF12850">
    <property type="entry name" value="Metallophos_2"/>
    <property type="match status" value="1"/>
</dbReference>
<organism evidence="4 5">
    <name type="scientific">Candidatus Cellulosilyticum pullistercoris</name>
    <dbReference type="NCBI Taxonomy" id="2838521"/>
    <lineage>
        <taxon>Bacteria</taxon>
        <taxon>Bacillati</taxon>
        <taxon>Bacillota</taxon>
        <taxon>Clostridia</taxon>
        <taxon>Lachnospirales</taxon>
        <taxon>Cellulosilyticaceae</taxon>
        <taxon>Cellulosilyticum</taxon>
    </lineage>
</organism>
<dbReference type="Proteomes" id="UP000824229">
    <property type="component" value="Unassembled WGS sequence"/>
</dbReference>
<name>A0A9E2KCH8_9FIRM</name>
<comment type="caution">
    <text evidence="4">The sequence shown here is derived from an EMBL/GenBank/DDBJ whole genome shotgun (WGS) entry which is preliminary data.</text>
</comment>
<dbReference type="InterPro" id="IPR029052">
    <property type="entry name" value="Metallo-depent_PP-like"/>
</dbReference>
<sequence>MYKIGVISDSHGLLRDEVIAHLKRCDAIVHAGDINTPEIIEVLSQIAPLYIVRGNNDKGQWAEALPDHLCVNLGGKNFYIVHQKKDVPKTLNEIDFVIYGHSHQYNCVKEANRIWLNPGSCGKRRFGLPVTMACLVFEHDEVKVEKIEIK</sequence>
<keyword evidence="2" id="KW-0479">Metal-binding</keyword>
<feature type="domain" description="Calcineurin-like phosphoesterase" evidence="3">
    <location>
        <begin position="3"/>
        <end position="138"/>
    </location>
</feature>
<accession>A0A9E2KCH8</accession>
<dbReference type="InterPro" id="IPR053193">
    <property type="entry name" value="MetalloPDE_YfcE-like"/>
</dbReference>
<evidence type="ECO:0000313" key="4">
    <source>
        <dbReference type="EMBL" id="MBU3804578.1"/>
    </source>
</evidence>
<dbReference type="PANTHER" id="PTHR43165">
    <property type="entry name" value="METALLOPHOSPHOESTERASE"/>
    <property type="match status" value="1"/>
</dbReference>
<reference evidence="4" key="1">
    <citation type="journal article" date="2021" name="PeerJ">
        <title>Extensive microbial diversity within the chicken gut microbiome revealed by metagenomics and culture.</title>
        <authorList>
            <person name="Gilroy R."/>
            <person name="Ravi A."/>
            <person name="Getino M."/>
            <person name="Pursley I."/>
            <person name="Horton D.L."/>
            <person name="Alikhan N.F."/>
            <person name="Baker D."/>
            <person name="Gharbi K."/>
            <person name="Hall N."/>
            <person name="Watson M."/>
            <person name="Adriaenssens E.M."/>
            <person name="Foster-Nyarko E."/>
            <person name="Jarju S."/>
            <person name="Secka A."/>
            <person name="Antonio M."/>
            <person name="Oren A."/>
            <person name="Chaudhuri R.R."/>
            <person name="La Ragione R."/>
            <person name="Hildebrand F."/>
            <person name="Pallen M.J."/>
        </authorList>
    </citation>
    <scope>NUCLEOTIDE SEQUENCE</scope>
    <source>
        <strain evidence="4">B5-657</strain>
    </source>
</reference>
<dbReference type="EMBL" id="JAHLFQ010000169">
    <property type="protein sequence ID" value="MBU3804578.1"/>
    <property type="molecule type" value="Genomic_DNA"/>
</dbReference>
<dbReference type="SUPFAM" id="SSF56300">
    <property type="entry name" value="Metallo-dependent phosphatases"/>
    <property type="match status" value="1"/>
</dbReference>
<dbReference type="NCBIfam" id="TIGR00040">
    <property type="entry name" value="yfcE"/>
    <property type="match status" value="1"/>
</dbReference>
<gene>
    <name evidence="4" type="ORF">H9872_07460</name>
</gene>
<proteinExistence type="inferred from homology"/>
<dbReference type="InterPro" id="IPR000979">
    <property type="entry name" value="Phosphodiesterase_MJ0936/Vps29"/>
</dbReference>
<evidence type="ECO:0000256" key="1">
    <source>
        <dbReference type="ARBA" id="ARBA00008950"/>
    </source>
</evidence>
<dbReference type="InterPro" id="IPR024654">
    <property type="entry name" value="Calcineurin-like_PHP_lpxH"/>
</dbReference>
<dbReference type="AlphaFoldDB" id="A0A9E2KCH8"/>
<comment type="similarity">
    <text evidence="1 2">Belongs to the metallophosphoesterase superfamily. YfcE family.</text>
</comment>
<protein>
    <recommendedName>
        <fullName evidence="2">Phosphoesterase</fullName>
        <ecNumber evidence="2">3.1.4.-</ecNumber>
    </recommendedName>
</protein>
<reference evidence="4" key="2">
    <citation type="submission" date="2021-04" db="EMBL/GenBank/DDBJ databases">
        <authorList>
            <person name="Gilroy R."/>
        </authorList>
    </citation>
    <scope>NUCLEOTIDE SEQUENCE</scope>
    <source>
        <strain evidence="4">B5-657</strain>
    </source>
</reference>
<evidence type="ECO:0000313" key="5">
    <source>
        <dbReference type="Proteomes" id="UP000824229"/>
    </source>
</evidence>
<dbReference type="GO" id="GO:0016787">
    <property type="term" value="F:hydrolase activity"/>
    <property type="evidence" value="ECO:0007669"/>
    <property type="project" value="UniProtKB-UniRule"/>
</dbReference>
<dbReference type="PANTHER" id="PTHR43165:SF1">
    <property type="entry name" value="PHOSPHODIESTERASE MJ0936"/>
    <property type="match status" value="1"/>
</dbReference>